<dbReference type="FunFam" id="3.40.50.1970:FF:000003">
    <property type="entry name" value="Alcohol dehydrogenase, iron-containing"/>
    <property type="match status" value="1"/>
</dbReference>
<dbReference type="Proteomes" id="UP000260025">
    <property type="component" value="Unassembled WGS sequence"/>
</dbReference>
<dbReference type="AlphaFoldDB" id="A0A3E2W070"/>
<evidence type="ECO:0000313" key="4">
    <source>
        <dbReference type="EMBL" id="RGC16812.1"/>
    </source>
</evidence>
<dbReference type="Pfam" id="PF25137">
    <property type="entry name" value="ADH_Fe_C"/>
    <property type="match status" value="1"/>
</dbReference>
<organism evidence="4">
    <name type="scientific">Clostridium innocuum</name>
    <dbReference type="NCBI Taxonomy" id="1522"/>
    <lineage>
        <taxon>Bacteria</taxon>
        <taxon>Bacillati</taxon>
        <taxon>Bacillota</taxon>
        <taxon>Clostridia</taxon>
        <taxon>Eubacteriales</taxon>
        <taxon>Clostridiaceae</taxon>
        <taxon>Clostridium</taxon>
    </lineage>
</organism>
<dbReference type="PANTHER" id="PTHR43633:SF1">
    <property type="entry name" value="ALCOHOL DEHYDROGENASE YQHD"/>
    <property type="match status" value="1"/>
</dbReference>
<dbReference type="GO" id="GO:0005829">
    <property type="term" value="C:cytosol"/>
    <property type="evidence" value="ECO:0007669"/>
    <property type="project" value="TreeGrafter"/>
</dbReference>
<comment type="caution">
    <text evidence="4">The sequence shown here is derived from an EMBL/GenBank/DDBJ whole genome shotgun (WGS) entry which is preliminary data.</text>
</comment>
<dbReference type="GO" id="GO:0008106">
    <property type="term" value="F:alcohol dehydrogenase (NADP+) activity"/>
    <property type="evidence" value="ECO:0007669"/>
    <property type="project" value="TreeGrafter"/>
</dbReference>
<protein>
    <submittedName>
        <fullName evidence="4">Iron-containing alcohol dehydrogenase</fullName>
    </submittedName>
</protein>
<dbReference type="Gene3D" id="1.20.1090.10">
    <property type="entry name" value="Dehydroquinate synthase-like - alpha domain"/>
    <property type="match status" value="1"/>
</dbReference>
<dbReference type="GO" id="GO:0046872">
    <property type="term" value="F:metal ion binding"/>
    <property type="evidence" value="ECO:0007669"/>
    <property type="project" value="InterPro"/>
</dbReference>
<dbReference type="EMBL" id="QVEV01000007">
    <property type="protein sequence ID" value="RGC16812.1"/>
    <property type="molecule type" value="Genomic_DNA"/>
</dbReference>
<proteinExistence type="predicted"/>
<dbReference type="InterPro" id="IPR044731">
    <property type="entry name" value="BDH-like"/>
</dbReference>
<gene>
    <name evidence="4" type="ORF">DXA38_07205</name>
</gene>
<dbReference type="OrthoDB" id="9801156at2"/>
<dbReference type="Gene3D" id="3.40.50.1970">
    <property type="match status" value="1"/>
</dbReference>
<dbReference type="RefSeq" id="WP_117442572.1">
    <property type="nucleotide sequence ID" value="NZ_JAJFEN010000016.1"/>
</dbReference>
<dbReference type="GO" id="GO:1990002">
    <property type="term" value="F:methylglyoxal reductase (NADPH) (acetol producing) activity"/>
    <property type="evidence" value="ECO:0007669"/>
    <property type="project" value="TreeGrafter"/>
</dbReference>
<evidence type="ECO:0000259" key="2">
    <source>
        <dbReference type="Pfam" id="PF00465"/>
    </source>
</evidence>
<dbReference type="CDD" id="cd08187">
    <property type="entry name" value="BDH"/>
    <property type="match status" value="1"/>
</dbReference>
<feature type="domain" description="Fe-containing alcohol dehydrogenase-like C-terminal" evidence="3">
    <location>
        <begin position="189"/>
        <end position="383"/>
    </location>
</feature>
<dbReference type="Pfam" id="PF00465">
    <property type="entry name" value="Fe-ADH"/>
    <property type="match status" value="1"/>
</dbReference>
<accession>A0A3E2W070</accession>
<reference evidence="4" key="1">
    <citation type="submission" date="2018-08" db="EMBL/GenBank/DDBJ databases">
        <title>A genome reference for cultivated species of the human gut microbiota.</title>
        <authorList>
            <person name="Zou Y."/>
            <person name="Xue W."/>
            <person name="Luo G."/>
        </authorList>
    </citation>
    <scope>NUCLEOTIDE SEQUENCE [LARGE SCALE GENOMIC DNA]</scope>
    <source>
        <strain evidence="4">OF01-2LB</strain>
    </source>
</reference>
<dbReference type="PROSITE" id="PS00060">
    <property type="entry name" value="ADH_IRON_2"/>
    <property type="match status" value="1"/>
</dbReference>
<evidence type="ECO:0000256" key="1">
    <source>
        <dbReference type="ARBA" id="ARBA00023002"/>
    </source>
</evidence>
<dbReference type="PANTHER" id="PTHR43633">
    <property type="entry name" value="ALCOHOL DEHYDROGENASE YQHD"/>
    <property type="match status" value="1"/>
</dbReference>
<dbReference type="GO" id="GO:1990362">
    <property type="term" value="F:butanol dehydrogenase (NAD+) activity"/>
    <property type="evidence" value="ECO:0007669"/>
    <property type="project" value="InterPro"/>
</dbReference>
<sequence length="384" mass="43063">MENFIYDIPTTVYFGKGQLHQLERIIREYGKRVLLVYGGGSIKRNGIYDEVVLQLQKAGREYVELGGVEPNPSLYTVEKGVAVCRREQVDVIVAIGGGSAIDCAKVVSAAVCSDQTPWELVLHPKEIKRALPVIAVLTIAATGSEMDHIAVITNPETKEKIGTRNPLLRPKAAILDPTFTFSVSAYQTACGVADIMSHTMESYFAREEAELQDRFAEGILKVCIKYGPIVLQEPTHYEARANLMWAASWAINDMLKLGHMTQWSVHPMEHPLSAFYSVTHGEGLAILTPHWMEYVLSEDTVDKFARFAREIWQVEEKDVWDMAREGIERLRGFYEQLHLRSSLGELGIDETHLDAMAMDAARQTVNGYVSLSAEDVKNIYRNSL</sequence>
<dbReference type="SUPFAM" id="SSF56796">
    <property type="entry name" value="Dehydroquinate synthase-like"/>
    <property type="match status" value="1"/>
</dbReference>
<feature type="domain" description="Alcohol dehydrogenase iron-type/glycerol dehydrogenase GldA" evidence="2">
    <location>
        <begin position="9"/>
        <end position="177"/>
    </location>
</feature>
<dbReference type="InterPro" id="IPR001670">
    <property type="entry name" value="ADH_Fe/GldA"/>
</dbReference>
<name>A0A3E2W070_CLOIN</name>
<dbReference type="InterPro" id="IPR018211">
    <property type="entry name" value="ADH_Fe_CS"/>
</dbReference>
<dbReference type="InterPro" id="IPR056798">
    <property type="entry name" value="ADH_Fe_C"/>
</dbReference>
<keyword evidence="1" id="KW-0560">Oxidoreductase</keyword>
<evidence type="ECO:0000259" key="3">
    <source>
        <dbReference type="Pfam" id="PF25137"/>
    </source>
</evidence>